<evidence type="ECO:0000256" key="1">
    <source>
        <dbReference type="SAM" id="MobiDB-lite"/>
    </source>
</evidence>
<sequence>MPTKALLQKKKKDQAKSDKSSSATLFRTSQRLELEDEPVRSGKENGRKRGSREETKGEEEAKKRRQFRTHMETSSSRGRLQARDVAASAIEKKRTINED</sequence>
<organism evidence="2 3">
    <name type="scientific">Punica granatum</name>
    <name type="common">Pomegranate</name>
    <dbReference type="NCBI Taxonomy" id="22663"/>
    <lineage>
        <taxon>Eukaryota</taxon>
        <taxon>Viridiplantae</taxon>
        <taxon>Streptophyta</taxon>
        <taxon>Embryophyta</taxon>
        <taxon>Tracheophyta</taxon>
        <taxon>Spermatophyta</taxon>
        <taxon>Magnoliopsida</taxon>
        <taxon>eudicotyledons</taxon>
        <taxon>Gunneridae</taxon>
        <taxon>Pentapetalae</taxon>
        <taxon>rosids</taxon>
        <taxon>malvids</taxon>
        <taxon>Myrtales</taxon>
        <taxon>Lythraceae</taxon>
        <taxon>Punica</taxon>
    </lineage>
</organism>
<dbReference type="AlphaFoldDB" id="A0A218Y1E9"/>
<comment type="caution">
    <text evidence="2">The sequence shown here is derived from an EMBL/GenBank/DDBJ whole genome shotgun (WGS) entry which is preliminary data.</text>
</comment>
<proteinExistence type="predicted"/>
<feature type="compositionally biased region" description="Basic and acidic residues" evidence="1">
    <location>
        <begin position="90"/>
        <end position="99"/>
    </location>
</feature>
<feature type="region of interest" description="Disordered" evidence="1">
    <location>
        <begin position="1"/>
        <end position="99"/>
    </location>
</feature>
<name>A0A218Y1E9_PUNGR</name>
<gene>
    <name evidence="2" type="ORF">CDL15_Pgr011548</name>
</gene>
<accession>A0A218Y1E9</accession>
<evidence type="ECO:0000313" key="2">
    <source>
        <dbReference type="EMBL" id="OWM90639.1"/>
    </source>
</evidence>
<dbReference type="Proteomes" id="UP000197138">
    <property type="component" value="Unassembled WGS sequence"/>
</dbReference>
<reference evidence="3" key="1">
    <citation type="journal article" date="2017" name="Plant J.">
        <title>The pomegranate (Punica granatum L.) genome and the genomics of punicalagin biosynthesis.</title>
        <authorList>
            <person name="Qin G."/>
            <person name="Xu C."/>
            <person name="Ming R."/>
            <person name="Tang H."/>
            <person name="Guyot R."/>
            <person name="Kramer E.M."/>
            <person name="Hu Y."/>
            <person name="Yi X."/>
            <person name="Qi Y."/>
            <person name="Xu X."/>
            <person name="Gao Z."/>
            <person name="Pan H."/>
            <person name="Jian J."/>
            <person name="Tian Y."/>
            <person name="Yue Z."/>
            <person name="Xu Y."/>
        </authorList>
    </citation>
    <scope>NUCLEOTIDE SEQUENCE [LARGE SCALE GENOMIC DNA]</scope>
    <source>
        <strain evidence="3">cv. Dabenzi</strain>
    </source>
</reference>
<evidence type="ECO:0000313" key="3">
    <source>
        <dbReference type="Proteomes" id="UP000197138"/>
    </source>
</evidence>
<protein>
    <submittedName>
        <fullName evidence="2">Uncharacterized protein</fullName>
    </submittedName>
</protein>
<dbReference type="EMBL" id="MTKT01000546">
    <property type="protein sequence ID" value="OWM90639.1"/>
    <property type="molecule type" value="Genomic_DNA"/>
</dbReference>
<feature type="compositionally biased region" description="Basic and acidic residues" evidence="1">
    <location>
        <begin position="30"/>
        <end position="62"/>
    </location>
</feature>